<dbReference type="Proteomes" id="UP001408356">
    <property type="component" value="Unassembled WGS sequence"/>
</dbReference>
<feature type="domain" description="2EXR" evidence="1">
    <location>
        <begin position="21"/>
        <end position="87"/>
    </location>
</feature>
<protein>
    <recommendedName>
        <fullName evidence="1">2EXR domain-containing protein</fullName>
    </recommendedName>
</protein>
<gene>
    <name evidence="2" type="ORF">SUNI508_02613</name>
</gene>
<proteinExistence type="predicted"/>
<evidence type="ECO:0000259" key="1">
    <source>
        <dbReference type="Pfam" id="PF20150"/>
    </source>
</evidence>
<evidence type="ECO:0000313" key="2">
    <source>
        <dbReference type="EMBL" id="KAK9413414.1"/>
    </source>
</evidence>
<evidence type="ECO:0000313" key="3">
    <source>
        <dbReference type="Proteomes" id="UP001408356"/>
    </source>
</evidence>
<name>A0ABR2UG82_9PEZI</name>
<comment type="caution">
    <text evidence="2">The sequence shown here is derived from an EMBL/GenBank/DDBJ whole genome shotgun (WGS) entry which is preliminary data.</text>
</comment>
<accession>A0ABR2UG82</accession>
<dbReference type="EMBL" id="JARVKF010000440">
    <property type="protein sequence ID" value="KAK9413414.1"/>
    <property type="molecule type" value="Genomic_DNA"/>
</dbReference>
<sequence length="287" mass="32304">MDVITTTTSAANKTVAPGMIFASLPIELRLIIWGMALDDESKNRVIFYSLRNGVCYPIKSLASPFLFVNRESREQALEHYPTRIEVKRLAEFVDEDKIHKEIEQRQTAGYAYLRLNEDHFVLVRNSSEFGRCPFAVFLSNDQKHQVHRTITEYCVPTPHSYIVYLNFPFPNVKEILSVSFGADAAQADRPAYSTEDDLPSRRSVGGCASTAMSKSKRQWHKSLIQARTAPGIPAAKLVSLDELDMTQMLTRSHFLCTLDVGVKFRTPSIPTGTFDLLDAINNINLNG</sequence>
<dbReference type="InterPro" id="IPR045518">
    <property type="entry name" value="2EXR"/>
</dbReference>
<dbReference type="Pfam" id="PF20150">
    <property type="entry name" value="2EXR"/>
    <property type="match status" value="1"/>
</dbReference>
<reference evidence="2 3" key="1">
    <citation type="journal article" date="2024" name="J. Plant Pathol.">
        <title>Sequence and assembly of the genome of Seiridium unicorne, isolate CBS 538.82, causal agent of cypress canker disease.</title>
        <authorList>
            <person name="Scali E."/>
            <person name="Rocca G.D."/>
            <person name="Danti R."/>
            <person name="Garbelotto M."/>
            <person name="Barberini S."/>
            <person name="Baroncelli R."/>
            <person name="Emiliani G."/>
        </authorList>
    </citation>
    <scope>NUCLEOTIDE SEQUENCE [LARGE SCALE GENOMIC DNA]</scope>
    <source>
        <strain evidence="2 3">BM-138-508</strain>
    </source>
</reference>
<keyword evidence="3" id="KW-1185">Reference proteome</keyword>
<organism evidence="2 3">
    <name type="scientific">Seiridium unicorne</name>
    <dbReference type="NCBI Taxonomy" id="138068"/>
    <lineage>
        <taxon>Eukaryota</taxon>
        <taxon>Fungi</taxon>
        <taxon>Dikarya</taxon>
        <taxon>Ascomycota</taxon>
        <taxon>Pezizomycotina</taxon>
        <taxon>Sordariomycetes</taxon>
        <taxon>Xylariomycetidae</taxon>
        <taxon>Amphisphaeriales</taxon>
        <taxon>Sporocadaceae</taxon>
        <taxon>Seiridium</taxon>
    </lineage>
</organism>